<feature type="transmembrane region" description="Helical" evidence="9">
    <location>
        <begin position="37"/>
        <end position="56"/>
    </location>
</feature>
<dbReference type="Gene3D" id="3.30.565.10">
    <property type="entry name" value="Histidine kinase-like ATPase, C-terminal domain"/>
    <property type="match status" value="1"/>
</dbReference>
<evidence type="ECO:0000256" key="6">
    <source>
        <dbReference type="ARBA" id="ARBA00022777"/>
    </source>
</evidence>
<dbReference type="SUPFAM" id="SSF55874">
    <property type="entry name" value="ATPase domain of HSP90 chaperone/DNA topoisomerase II/histidine kinase"/>
    <property type="match status" value="1"/>
</dbReference>
<evidence type="ECO:0000256" key="5">
    <source>
        <dbReference type="ARBA" id="ARBA00022741"/>
    </source>
</evidence>
<evidence type="ECO:0000256" key="2">
    <source>
        <dbReference type="ARBA" id="ARBA00012438"/>
    </source>
</evidence>
<reference evidence="12 13" key="1">
    <citation type="submission" date="2024-09" db="EMBL/GenBank/DDBJ databases">
        <authorList>
            <person name="Salinas-Garcia M.A."/>
            <person name="Prieme A."/>
        </authorList>
    </citation>
    <scope>NUCLEOTIDE SEQUENCE [LARGE SCALE GENOMIC DNA]</scope>
    <source>
        <strain evidence="12 13">DSM 21081</strain>
    </source>
</reference>
<evidence type="ECO:0000259" key="10">
    <source>
        <dbReference type="Pfam" id="PF02518"/>
    </source>
</evidence>
<organism evidence="12 13">
    <name type="scientific">Arthrobacter halodurans</name>
    <dbReference type="NCBI Taxonomy" id="516699"/>
    <lineage>
        <taxon>Bacteria</taxon>
        <taxon>Bacillati</taxon>
        <taxon>Actinomycetota</taxon>
        <taxon>Actinomycetes</taxon>
        <taxon>Micrococcales</taxon>
        <taxon>Micrococcaceae</taxon>
        <taxon>Arthrobacter</taxon>
    </lineage>
</organism>
<evidence type="ECO:0000256" key="8">
    <source>
        <dbReference type="ARBA" id="ARBA00023012"/>
    </source>
</evidence>
<keyword evidence="4" id="KW-0808">Transferase</keyword>
<keyword evidence="7" id="KW-0067">ATP-binding</keyword>
<keyword evidence="9" id="KW-0812">Transmembrane</keyword>
<evidence type="ECO:0000256" key="4">
    <source>
        <dbReference type="ARBA" id="ARBA00022679"/>
    </source>
</evidence>
<name>A0ABV4UIY2_9MICC</name>
<keyword evidence="3" id="KW-0597">Phosphoprotein</keyword>
<dbReference type="RefSeq" id="WP_373970675.1">
    <property type="nucleotide sequence ID" value="NZ_JBHDLJ010000002.1"/>
</dbReference>
<accession>A0ABV4UIY2</accession>
<sequence>MTAAQPMEGSGTPDVTFAELAERRRGPIRRFARDRPVAADVAVCAAYLLLSTGAVLTSIEHGHWVPAAGVAVVAVLLFFRRRRSLAVLVAVLFVETGILLDDPLFTLNSVGLWVALYTSATQYSARRMFAMGGLASAVQILLLLFWVLPATASPDAEHRELSRALGNPSDVMLLLAALLLVFDMVAVGIGAAVRNNRLHDAELANWGRRVQALAQTAERNRIAREMHDVVAHSLSVMIALSDGAAVVVRRDPDRAAEVLTKLSATGRGALADMRRVIGVLRDGGNAPLEPQPASSSLNAMLEGFRVAGVPLRFEQTGPALPEDAAFQLTVYRIIQESLTNVLRYGRGVTRVAVALSREDDTVRIKVADNGQPPPTPRETIGSGQGLKGIAERTAIYGGSVYAGPGPQGGWVVHAILAVPDGEAAHGSSKGEETDEHADAR</sequence>
<feature type="transmembrane region" description="Helical" evidence="9">
    <location>
        <begin position="128"/>
        <end position="150"/>
    </location>
</feature>
<keyword evidence="5" id="KW-0547">Nucleotide-binding</keyword>
<dbReference type="GO" id="GO:0016301">
    <property type="term" value="F:kinase activity"/>
    <property type="evidence" value="ECO:0007669"/>
    <property type="project" value="UniProtKB-KW"/>
</dbReference>
<protein>
    <recommendedName>
        <fullName evidence="2">histidine kinase</fullName>
        <ecNumber evidence="2">2.7.13.3</ecNumber>
    </recommendedName>
</protein>
<evidence type="ECO:0000259" key="11">
    <source>
        <dbReference type="Pfam" id="PF07730"/>
    </source>
</evidence>
<keyword evidence="6 12" id="KW-0418">Kinase</keyword>
<keyword evidence="13" id="KW-1185">Reference proteome</keyword>
<dbReference type="Pfam" id="PF07730">
    <property type="entry name" value="HisKA_3"/>
    <property type="match status" value="1"/>
</dbReference>
<comment type="catalytic activity">
    <reaction evidence="1">
        <text>ATP + protein L-histidine = ADP + protein N-phospho-L-histidine.</text>
        <dbReference type="EC" id="2.7.13.3"/>
    </reaction>
</comment>
<keyword evidence="9" id="KW-0472">Membrane</keyword>
<dbReference type="InterPro" id="IPR050482">
    <property type="entry name" value="Sensor_HK_TwoCompSys"/>
</dbReference>
<dbReference type="PANTHER" id="PTHR24421:SF10">
    <property type="entry name" value="NITRATE_NITRITE SENSOR PROTEIN NARQ"/>
    <property type="match status" value="1"/>
</dbReference>
<feature type="domain" description="Histidine kinase/HSP90-like ATPase" evidence="10">
    <location>
        <begin position="329"/>
        <end position="416"/>
    </location>
</feature>
<dbReference type="Pfam" id="PF02518">
    <property type="entry name" value="HATPase_c"/>
    <property type="match status" value="1"/>
</dbReference>
<evidence type="ECO:0000256" key="3">
    <source>
        <dbReference type="ARBA" id="ARBA00022553"/>
    </source>
</evidence>
<evidence type="ECO:0000313" key="13">
    <source>
        <dbReference type="Proteomes" id="UP001575652"/>
    </source>
</evidence>
<proteinExistence type="predicted"/>
<feature type="transmembrane region" description="Helical" evidence="9">
    <location>
        <begin position="171"/>
        <end position="193"/>
    </location>
</feature>
<dbReference type="InterPro" id="IPR036890">
    <property type="entry name" value="HATPase_C_sf"/>
</dbReference>
<keyword evidence="9" id="KW-1133">Transmembrane helix</keyword>
<feature type="transmembrane region" description="Helical" evidence="9">
    <location>
        <begin position="62"/>
        <end position="79"/>
    </location>
</feature>
<gene>
    <name evidence="12" type="ORF">ACETWP_02815</name>
</gene>
<dbReference type="EC" id="2.7.13.3" evidence="2"/>
<dbReference type="InterPro" id="IPR003594">
    <property type="entry name" value="HATPase_dom"/>
</dbReference>
<keyword evidence="8" id="KW-0902">Two-component regulatory system</keyword>
<comment type="caution">
    <text evidence="12">The sequence shown here is derived from an EMBL/GenBank/DDBJ whole genome shotgun (WGS) entry which is preliminary data.</text>
</comment>
<dbReference type="Gene3D" id="1.20.5.1930">
    <property type="match status" value="1"/>
</dbReference>
<evidence type="ECO:0000256" key="1">
    <source>
        <dbReference type="ARBA" id="ARBA00000085"/>
    </source>
</evidence>
<feature type="transmembrane region" description="Helical" evidence="9">
    <location>
        <begin position="86"/>
        <end position="116"/>
    </location>
</feature>
<evidence type="ECO:0000313" key="12">
    <source>
        <dbReference type="EMBL" id="MFB0833506.1"/>
    </source>
</evidence>
<dbReference type="Proteomes" id="UP001575652">
    <property type="component" value="Unassembled WGS sequence"/>
</dbReference>
<evidence type="ECO:0000256" key="9">
    <source>
        <dbReference type="SAM" id="Phobius"/>
    </source>
</evidence>
<feature type="domain" description="Signal transduction histidine kinase subgroup 3 dimerisation and phosphoacceptor" evidence="11">
    <location>
        <begin position="218"/>
        <end position="283"/>
    </location>
</feature>
<dbReference type="CDD" id="cd16917">
    <property type="entry name" value="HATPase_UhpB-NarQ-NarX-like"/>
    <property type="match status" value="1"/>
</dbReference>
<evidence type="ECO:0000256" key="7">
    <source>
        <dbReference type="ARBA" id="ARBA00022840"/>
    </source>
</evidence>
<dbReference type="InterPro" id="IPR011712">
    <property type="entry name" value="Sig_transdc_His_kin_sub3_dim/P"/>
</dbReference>
<dbReference type="EMBL" id="JBHDLJ010000002">
    <property type="protein sequence ID" value="MFB0833506.1"/>
    <property type="molecule type" value="Genomic_DNA"/>
</dbReference>
<dbReference type="PANTHER" id="PTHR24421">
    <property type="entry name" value="NITRATE/NITRITE SENSOR PROTEIN NARX-RELATED"/>
    <property type="match status" value="1"/>
</dbReference>